<keyword evidence="1" id="KW-0732">Signal</keyword>
<reference evidence="2 3" key="1">
    <citation type="submission" date="2020-04" db="EMBL/GenBank/DDBJ databases">
        <title>Characterization and engineering of Streptomyces griseofuscus DSM40191 as a potential heterologous host for expression of BGCs.</title>
        <authorList>
            <person name="Gren T."/>
            <person name="Whitford C.M."/>
            <person name="Mohite O.S."/>
            <person name="Joergensen T.S."/>
            <person name="Nielsen J.B."/>
            <person name="Lee S.Y."/>
            <person name="Weber T."/>
        </authorList>
    </citation>
    <scope>NUCLEOTIDE SEQUENCE [LARGE SCALE GENOMIC DNA]</scope>
    <source>
        <strain evidence="2 3">DSM 40191</strain>
    </source>
</reference>
<dbReference type="Proteomes" id="UP000516422">
    <property type="component" value="Chromosome"/>
</dbReference>
<accession>A0A7H1PTJ5</accession>
<dbReference type="KEGG" id="sgf:HEP81_01041"/>
<protein>
    <recommendedName>
        <fullName evidence="4">Peptidase inhibitor family I36</fullName>
    </recommendedName>
</protein>
<proteinExistence type="predicted"/>
<dbReference type="RefSeq" id="WP_154821983.1">
    <property type="nucleotide sequence ID" value="NZ_CP051006.1"/>
</dbReference>
<evidence type="ECO:0000313" key="2">
    <source>
        <dbReference type="EMBL" id="QNT91375.1"/>
    </source>
</evidence>
<evidence type="ECO:0008006" key="4">
    <source>
        <dbReference type="Google" id="ProtNLM"/>
    </source>
</evidence>
<feature type="chain" id="PRO_5028994725" description="Peptidase inhibitor family I36" evidence="1">
    <location>
        <begin position="33"/>
        <end position="130"/>
    </location>
</feature>
<sequence>MFNPTRRTSLRKLLVTAGALTAVALSTAPSNAAQPALRSAPADCPKGYFCGYKQANFQQLGFRYKDCYIQEIPDGMGSGGSWYNNQTPGTTTGMYNKNGTNGGWLYTTPGAPSSDAHGSWGPVWYVWNYC</sequence>
<organism evidence="2 3">
    <name type="scientific">Streptomyces griseofuscus</name>
    <dbReference type="NCBI Taxonomy" id="146922"/>
    <lineage>
        <taxon>Bacteria</taxon>
        <taxon>Bacillati</taxon>
        <taxon>Actinomycetota</taxon>
        <taxon>Actinomycetes</taxon>
        <taxon>Kitasatosporales</taxon>
        <taxon>Streptomycetaceae</taxon>
        <taxon>Streptomyces</taxon>
    </lineage>
</organism>
<evidence type="ECO:0000256" key="1">
    <source>
        <dbReference type="SAM" id="SignalP"/>
    </source>
</evidence>
<name>A0A7H1PTJ5_9ACTN</name>
<evidence type="ECO:0000313" key="3">
    <source>
        <dbReference type="Proteomes" id="UP000516422"/>
    </source>
</evidence>
<feature type="signal peptide" evidence="1">
    <location>
        <begin position="1"/>
        <end position="32"/>
    </location>
</feature>
<dbReference type="AlphaFoldDB" id="A0A7H1PTJ5"/>
<dbReference type="GeneID" id="91460672"/>
<dbReference type="EMBL" id="CP051006">
    <property type="protein sequence ID" value="QNT91375.1"/>
    <property type="molecule type" value="Genomic_DNA"/>
</dbReference>
<gene>
    <name evidence="2" type="ORF">HEP81_01041</name>
</gene>